<dbReference type="InterPro" id="IPR027417">
    <property type="entry name" value="P-loop_NTPase"/>
</dbReference>
<dbReference type="PANTHER" id="PTHR46844:SF1">
    <property type="entry name" value="SLR5058 PROTEIN"/>
    <property type="match status" value="1"/>
</dbReference>
<organism evidence="2 3">
    <name type="scientific">Dreissena polymorpha</name>
    <name type="common">Zebra mussel</name>
    <name type="synonym">Mytilus polymorpha</name>
    <dbReference type="NCBI Taxonomy" id="45954"/>
    <lineage>
        <taxon>Eukaryota</taxon>
        <taxon>Metazoa</taxon>
        <taxon>Spiralia</taxon>
        <taxon>Lophotrochozoa</taxon>
        <taxon>Mollusca</taxon>
        <taxon>Bivalvia</taxon>
        <taxon>Autobranchia</taxon>
        <taxon>Heteroconchia</taxon>
        <taxon>Euheterodonta</taxon>
        <taxon>Imparidentia</taxon>
        <taxon>Neoheterodontei</taxon>
        <taxon>Myida</taxon>
        <taxon>Dreissenoidea</taxon>
        <taxon>Dreissenidae</taxon>
        <taxon>Dreissena</taxon>
    </lineage>
</organism>
<dbReference type="Gene3D" id="3.40.50.300">
    <property type="entry name" value="P-loop containing nucleotide triphosphate hydrolases"/>
    <property type="match status" value="1"/>
</dbReference>
<feature type="domain" description="NACHT" evidence="1">
    <location>
        <begin position="21"/>
        <end position="127"/>
    </location>
</feature>
<proteinExistence type="predicted"/>
<dbReference type="InterPro" id="IPR007111">
    <property type="entry name" value="NACHT_NTPase"/>
</dbReference>
<reference evidence="2" key="1">
    <citation type="journal article" date="2019" name="bioRxiv">
        <title>The Genome of the Zebra Mussel, Dreissena polymorpha: A Resource for Invasive Species Research.</title>
        <authorList>
            <person name="McCartney M.A."/>
            <person name="Auch B."/>
            <person name="Kono T."/>
            <person name="Mallez S."/>
            <person name="Zhang Y."/>
            <person name="Obille A."/>
            <person name="Becker A."/>
            <person name="Abrahante J.E."/>
            <person name="Garbe J."/>
            <person name="Badalamenti J.P."/>
            <person name="Herman A."/>
            <person name="Mangelson H."/>
            <person name="Liachko I."/>
            <person name="Sullivan S."/>
            <person name="Sone E.D."/>
            <person name="Koren S."/>
            <person name="Silverstein K.A.T."/>
            <person name="Beckman K.B."/>
            <person name="Gohl D.M."/>
        </authorList>
    </citation>
    <scope>NUCLEOTIDE SEQUENCE</scope>
    <source>
        <strain evidence="2">Duluth1</strain>
        <tissue evidence="2">Whole animal</tissue>
    </source>
</reference>
<name>A0A9D4RMP4_DREPO</name>
<dbReference type="PANTHER" id="PTHR46844">
    <property type="entry name" value="SLR5058 PROTEIN"/>
    <property type="match status" value="1"/>
</dbReference>
<dbReference type="AlphaFoldDB" id="A0A9D4RMP4"/>
<dbReference type="PROSITE" id="PS50837">
    <property type="entry name" value="NACHT"/>
    <property type="match status" value="1"/>
</dbReference>
<evidence type="ECO:0000313" key="3">
    <source>
        <dbReference type="Proteomes" id="UP000828390"/>
    </source>
</evidence>
<evidence type="ECO:0000313" key="2">
    <source>
        <dbReference type="EMBL" id="KAH3874621.1"/>
    </source>
</evidence>
<keyword evidence="3" id="KW-1185">Reference proteome</keyword>
<dbReference type="Pfam" id="PF05729">
    <property type="entry name" value="NACHT"/>
    <property type="match status" value="1"/>
</dbReference>
<gene>
    <name evidence="2" type="ORF">DPMN_037871</name>
</gene>
<dbReference type="EMBL" id="JAIWYP010000002">
    <property type="protein sequence ID" value="KAH3874621.1"/>
    <property type="molecule type" value="Genomic_DNA"/>
</dbReference>
<dbReference type="SUPFAM" id="SSF52540">
    <property type="entry name" value="P-loop containing nucleoside triphosphate hydrolases"/>
    <property type="match status" value="1"/>
</dbReference>
<reference evidence="2" key="2">
    <citation type="submission" date="2020-11" db="EMBL/GenBank/DDBJ databases">
        <authorList>
            <person name="McCartney M.A."/>
            <person name="Auch B."/>
            <person name="Kono T."/>
            <person name="Mallez S."/>
            <person name="Becker A."/>
            <person name="Gohl D.M."/>
            <person name="Silverstein K.A.T."/>
            <person name="Koren S."/>
            <person name="Bechman K.B."/>
            <person name="Herman A."/>
            <person name="Abrahante J.E."/>
            <person name="Garbe J."/>
        </authorList>
    </citation>
    <scope>NUCLEOTIDE SEQUENCE</scope>
    <source>
        <strain evidence="2">Duluth1</strain>
        <tissue evidence="2">Whole animal</tissue>
    </source>
</reference>
<accession>A0A9D4RMP4</accession>
<sequence length="179" mass="20956">MNKKRVIAYKNIFYKDGISNKRIYVQGEPGCGKSMFAIKLVHDWVNVNQPSSNENPAFDDLLTIQQFKFLFFIRLREVKGQEYLIQMIKTQLIDKMFTEDDREGGYKHFLRIINSKKFLVVQDGLDEWEGRNEVEPSMAGFQYDKCTVLTTTRPWKLADERFNNIKIDTLIEVEGLGDT</sequence>
<protein>
    <recommendedName>
        <fullName evidence="1">NACHT domain-containing protein</fullName>
    </recommendedName>
</protein>
<evidence type="ECO:0000259" key="1">
    <source>
        <dbReference type="PROSITE" id="PS50837"/>
    </source>
</evidence>
<dbReference type="Proteomes" id="UP000828390">
    <property type="component" value="Unassembled WGS sequence"/>
</dbReference>
<comment type="caution">
    <text evidence="2">The sequence shown here is derived from an EMBL/GenBank/DDBJ whole genome shotgun (WGS) entry which is preliminary data.</text>
</comment>